<feature type="chain" id="PRO_5014936947" evidence="1">
    <location>
        <begin position="23"/>
        <end position="346"/>
    </location>
</feature>
<sequence length="346" mass="35575">MKKILIATSALVAVAVAGQAQASEKIKLSVGGYMEQWAGVASQDDAFDNINAFQSDTEVYFSGSTTLDNGIEVGAMIQLEGETSGDQIDEQYLYVNGSFGQFRMGEGDGAAAAMGITAPAVGPVGVNDGDLSNWVSVTMPDTVWDAGDDPKVTYYTPVMGGFRVGVSYTDSSDAKNDGPGNDTGQNTTGGMPVVSLGVEYNGDFDGVSLGLSAVGEHQGDGEWYSFGTSVGFGNFTVGGSYGVKTEGHGLNENAADRADDTTGFDIGVAYKLDAASISLSYANGDIVSNAAGDGSDIDTVDLGLAYALGAGVDWKTSIFWFNSDAKTAAGTDNDGYGAVTGIKLSF</sequence>
<dbReference type="GO" id="GO:0016020">
    <property type="term" value="C:membrane"/>
    <property type="evidence" value="ECO:0007669"/>
    <property type="project" value="InterPro"/>
</dbReference>
<dbReference type="RefSeq" id="WP_101265282.1">
    <property type="nucleotide sequence ID" value="NZ_NWTK01000004.1"/>
</dbReference>
<dbReference type="EMBL" id="NWTK01000004">
    <property type="protein sequence ID" value="PKR54656.1"/>
    <property type="molecule type" value="Genomic_DNA"/>
</dbReference>
<feature type="domain" description="Porin" evidence="2">
    <location>
        <begin position="7"/>
        <end position="318"/>
    </location>
</feature>
<dbReference type="SUPFAM" id="SSF56935">
    <property type="entry name" value="Porins"/>
    <property type="match status" value="1"/>
</dbReference>
<reference evidence="3 4" key="1">
    <citation type="submission" date="2017-09" db="EMBL/GenBank/DDBJ databases">
        <title>Biodiversity and function of Thalassospira species in the particle-attached aromatic-hydrocarbon-degrading consortia from the surface seawater of the South China Sea.</title>
        <authorList>
            <person name="Dong C."/>
            <person name="Liu R."/>
            <person name="Shao Z."/>
        </authorList>
    </citation>
    <scope>NUCLEOTIDE SEQUENCE [LARGE SCALE GENOMIC DNA]</scope>
    <source>
        <strain evidence="3 4">CSC1P2</strain>
    </source>
</reference>
<dbReference type="GO" id="GO:0015288">
    <property type="term" value="F:porin activity"/>
    <property type="evidence" value="ECO:0007669"/>
    <property type="project" value="InterPro"/>
</dbReference>
<keyword evidence="1" id="KW-0732">Signal</keyword>
<dbReference type="Pfam" id="PF13609">
    <property type="entry name" value="Porin_4"/>
    <property type="match status" value="1"/>
</dbReference>
<gene>
    <name evidence="3" type="ORF">COO20_07865</name>
</gene>
<evidence type="ECO:0000259" key="2">
    <source>
        <dbReference type="Pfam" id="PF13609"/>
    </source>
</evidence>
<dbReference type="Proteomes" id="UP000233597">
    <property type="component" value="Unassembled WGS sequence"/>
</dbReference>
<evidence type="ECO:0000313" key="3">
    <source>
        <dbReference type="EMBL" id="PKR54656.1"/>
    </source>
</evidence>
<organism evidence="3 4">
    <name type="scientific">Thalassospira marina</name>
    <dbReference type="NCBI Taxonomy" id="2048283"/>
    <lineage>
        <taxon>Bacteria</taxon>
        <taxon>Pseudomonadati</taxon>
        <taxon>Pseudomonadota</taxon>
        <taxon>Alphaproteobacteria</taxon>
        <taxon>Rhodospirillales</taxon>
        <taxon>Thalassospiraceae</taxon>
        <taxon>Thalassospira</taxon>
    </lineage>
</organism>
<dbReference type="InterPro" id="IPR023614">
    <property type="entry name" value="Porin_dom_sf"/>
</dbReference>
<dbReference type="AlphaFoldDB" id="A0A2N3KVZ0"/>
<comment type="caution">
    <text evidence="3">The sequence shown here is derived from an EMBL/GenBank/DDBJ whole genome shotgun (WGS) entry which is preliminary data.</text>
</comment>
<dbReference type="InterPro" id="IPR033900">
    <property type="entry name" value="Gram_neg_porin_domain"/>
</dbReference>
<evidence type="ECO:0000256" key="1">
    <source>
        <dbReference type="SAM" id="SignalP"/>
    </source>
</evidence>
<protein>
    <submittedName>
        <fullName evidence="3">Porin</fullName>
    </submittedName>
</protein>
<accession>A0A2N3KVZ0</accession>
<dbReference type="OrthoDB" id="6758483at2"/>
<evidence type="ECO:0000313" key="4">
    <source>
        <dbReference type="Proteomes" id="UP000233597"/>
    </source>
</evidence>
<feature type="signal peptide" evidence="1">
    <location>
        <begin position="1"/>
        <end position="22"/>
    </location>
</feature>
<dbReference type="Gene3D" id="2.40.160.10">
    <property type="entry name" value="Porin"/>
    <property type="match status" value="1"/>
</dbReference>
<proteinExistence type="predicted"/>
<name>A0A2N3KVZ0_9PROT</name>